<dbReference type="PROSITE" id="PS51399">
    <property type="entry name" value="SEP"/>
    <property type="match status" value="1"/>
</dbReference>
<dbReference type="SMART" id="SM00553">
    <property type="entry name" value="SEP"/>
    <property type="match status" value="1"/>
</dbReference>
<dbReference type="AlphaFoldDB" id="A0AAN9THH7"/>
<proteinExistence type="predicted"/>
<dbReference type="PANTHER" id="PTHR23333:SF20">
    <property type="entry name" value="NSFL1 COFACTOR P47"/>
    <property type="match status" value="1"/>
</dbReference>
<comment type="caution">
    <text evidence="4">The sequence shown here is derived from an EMBL/GenBank/DDBJ whole genome shotgun (WGS) entry which is preliminary data.</text>
</comment>
<feature type="compositionally biased region" description="Acidic residues" evidence="1">
    <location>
        <begin position="97"/>
        <end position="107"/>
    </location>
</feature>
<dbReference type="GO" id="GO:0061025">
    <property type="term" value="P:membrane fusion"/>
    <property type="evidence" value="ECO:0007669"/>
    <property type="project" value="TreeGrafter"/>
</dbReference>
<feature type="compositionally biased region" description="Polar residues" evidence="1">
    <location>
        <begin position="61"/>
        <end position="70"/>
    </location>
</feature>
<dbReference type="Gene3D" id="1.10.8.10">
    <property type="entry name" value="DNA helicase RuvA subunit, C-terminal domain"/>
    <property type="match status" value="1"/>
</dbReference>
<dbReference type="GO" id="GO:0005634">
    <property type="term" value="C:nucleus"/>
    <property type="evidence" value="ECO:0007669"/>
    <property type="project" value="TreeGrafter"/>
</dbReference>
<organism evidence="4 5">
    <name type="scientific">Parthenolecanium corni</name>
    <dbReference type="NCBI Taxonomy" id="536013"/>
    <lineage>
        <taxon>Eukaryota</taxon>
        <taxon>Metazoa</taxon>
        <taxon>Ecdysozoa</taxon>
        <taxon>Arthropoda</taxon>
        <taxon>Hexapoda</taxon>
        <taxon>Insecta</taxon>
        <taxon>Pterygota</taxon>
        <taxon>Neoptera</taxon>
        <taxon>Paraneoptera</taxon>
        <taxon>Hemiptera</taxon>
        <taxon>Sternorrhyncha</taxon>
        <taxon>Coccoidea</taxon>
        <taxon>Coccidae</taxon>
        <taxon>Parthenolecanium</taxon>
    </lineage>
</organism>
<feature type="compositionally biased region" description="Polar residues" evidence="1">
    <location>
        <begin position="80"/>
        <end position="91"/>
    </location>
</feature>
<dbReference type="InterPro" id="IPR036241">
    <property type="entry name" value="NSFL1C_SEP_dom_sf"/>
</dbReference>
<dbReference type="GO" id="GO:0031468">
    <property type="term" value="P:nuclear membrane reassembly"/>
    <property type="evidence" value="ECO:0007669"/>
    <property type="project" value="TreeGrafter"/>
</dbReference>
<evidence type="ECO:0000259" key="2">
    <source>
        <dbReference type="PROSITE" id="PS50033"/>
    </source>
</evidence>
<feature type="compositionally biased region" description="Polar residues" evidence="1">
    <location>
        <begin position="259"/>
        <end position="279"/>
    </location>
</feature>
<dbReference type="Gene3D" id="3.10.20.90">
    <property type="entry name" value="Phosphatidylinositol 3-kinase Catalytic Subunit, Chain A, domain 1"/>
    <property type="match status" value="1"/>
</dbReference>
<dbReference type="GO" id="GO:0000045">
    <property type="term" value="P:autophagosome assembly"/>
    <property type="evidence" value="ECO:0007669"/>
    <property type="project" value="TreeGrafter"/>
</dbReference>
<dbReference type="Gene3D" id="3.30.420.210">
    <property type="entry name" value="SEP domain"/>
    <property type="match status" value="1"/>
</dbReference>
<evidence type="ECO:0000313" key="4">
    <source>
        <dbReference type="EMBL" id="KAK7590321.1"/>
    </source>
</evidence>
<feature type="domain" description="SEP" evidence="3">
    <location>
        <begin position="191"/>
        <end position="256"/>
    </location>
</feature>
<dbReference type="EMBL" id="JBBCAQ010000022">
    <property type="protein sequence ID" value="KAK7590321.1"/>
    <property type="molecule type" value="Genomic_DNA"/>
</dbReference>
<dbReference type="GO" id="GO:0005829">
    <property type="term" value="C:cytosol"/>
    <property type="evidence" value="ECO:0007669"/>
    <property type="project" value="TreeGrafter"/>
</dbReference>
<dbReference type="InterPro" id="IPR009060">
    <property type="entry name" value="UBA-like_sf"/>
</dbReference>
<dbReference type="InterPro" id="IPR001012">
    <property type="entry name" value="UBX_dom"/>
</dbReference>
<dbReference type="SUPFAM" id="SSF102848">
    <property type="entry name" value="NSFL1 (p97 ATPase) cofactor p47, SEP domain"/>
    <property type="match status" value="1"/>
</dbReference>
<dbReference type="SUPFAM" id="SSF54236">
    <property type="entry name" value="Ubiquitin-like"/>
    <property type="match status" value="1"/>
</dbReference>
<dbReference type="GO" id="GO:0007030">
    <property type="term" value="P:Golgi organization"/>
    <property type="evidence" value="ECO:0007669"/>
    <property type="project" value="TreeGrafter"/>
</dbReference>
<accession>A0AAN9THH7</accession>
<keyword evidence="5" id="KW-1185">Reference proteome</keyword>
<feature type="compositionally biased region" description="Low complexity" evidence="1">
    <location>
        <begin position="280"/>
        <end position="289"/>
    </location>
</feature>
<dbReference type="GO" id="GO:0043130">
    <property type="term" value="F:ubiquitin binding"/>
    <property type="evidence" value="ECO:0007669"/>
    <property type="project" value="TreeGrafter"/>
</dbReference>
<dbReference type="InterPro" id="IPR029071">
    <property type="entry name" value="Ubiquitin-like_domsf"/>
</dbReference>
<evidence type="ECO:0000313" key="5">
    <source>
        <dbReference type="Proteomes" id="UP001367676"/>
    </source>
</evidence>
<dbReference type="PROSITE" id="PS50033">
    <property type="entry name" value="UBX"/>
    <property type="match status" value="1"/>
</dbReference>
<sequence>MSDKNNEAFANFVAITGASEERANFFMESSNWDLDVALLNFYELKDGETSEESSSREDRPTVSQPSSNSAPKKPEKKSVIKSTGNVRTLSNLKPDPDSGESSEEEEGQAFYAGGSEHSGQQVLGPPRGRRADIVSDMFRSVRAFGAEVVEPQSSSSRSRQPIVFGGTGYRLGETSDDSQAVAAKKTDDNSLFEITLKFWKNGFSVNDGPLRSYEDPKSQEILHHIKHGEIPNELIMQAEGREISFNLEDFRHSEYVGSSPKSASFTGTGQKLGSVTPTLSSPSPASDNSSSREDAAVQPNPVEVDNSRPTTNIQIRLADGSRLVGTFNHDHTINDIRRYINASSASSRDRGYILLSSFPRKELVNNEETIAQAGLVNSVVMQHLVA</sequence>
<feature type="region of interest" description="Disordered" evidence="1">
    <location>
        <begin position="46"/>
        <end position="129"/>
    </location>
</feature>
<evidence type="ECO:0000256" key="1">
    <source>
        <dbReference type="SAM" id="MobiDB-lite"/>
    </source>
</evidence>
<dbReference type="SMART" id="SM00166">
    <property type="entry name" value="UBX"/>
    <property type="match status" value="1"/>
</dbReference>
<feature type="domain" description="UBX" evidence="2">
    <location>
        <begin position="306"/>
        <end position="383"/>
    </location>
</feature>
<dbReference type="Proteomes" id="UP001367676">
    <property type="component" value="Unassembled WGS sequence"/>
</dbReference>
<dbReference type="PANTHER" id="PTHR23333">
    <property type="entry name" value="UBX DOMAIN CONTAINING PROTEIN"/>
    <property type="match status" value="1"/>
</dbReference>
<feature type="region of interest" description="Disordered" evidence="1">
    <location>
        <begin position="256"/>
        <end position="308"/>
    </location>
</feature>
<dbReference type="CDD" id="cd14348">
    <property type="entry name" value="UBA_p47"/>
    <property type="match status" value="1"/>
</dbReference>
<dbReference type="SUPFAM" id="SSF46934">
    <property type="entry name" value="UBA-like"/>
    <property type="match status" value="1"/>
</dbReference>
<dbReference type="Pfam" id="PF14555">
    <property type="entry name" value="UBA_4"/>
    <property type="match status" value="1"/>
</dbReference>
<gene>
    <name evidence="4" type="ORF">V9T40_001934</name>
</gene>
<dbReference type="FunFam" id="3.30.420.210:FF:000002">
    <property type="entry name" value="UBX domain-containing protein 1"/>
    <property type="match status" value="1"/>
</dbReference>
<reference evidence="4 5" key="1">
    <citation type="submission" date="2024-03" db="EMBL/GenBank/DDBJ databases">
        <title>Adaptation during the transition from Ophiocordyceps entomopathogen to insect associate is accompanied by gene loss and intensified selection.</title>
        <authorList>
            <person name="Ward C.M."/>
            <person name="Onetto C.A."/>
            <person name="Borneman A.R."/>
        </authorList>
    </citation>
    <scope>NUCLEOTIDE SEQUENCE [LARGE SCALE GENOMIC DNA]</scope>
    <source>
        <strain evidence="4">AWRI1</strain>
        <tissue evidence="4">Single Adult Female</tissue>
    </source>
</reference>
<dbReference type="InterPro" id="IPR012989">
    <property type="entry name" value="SEP_domain"/>
</dbReference>
<feature type="compositionally biased region" description="Basic and acidic residues" evidence="1">
    <location>
        <begin position="46"/>
        <end position="60"/>
    </location>
</feature>
<dbReference type="CDD" id="cd01770">
    <property type="entry name" value="UBX_UBXN2"/>
    <property type="match status" value="1"/>
</dbReference>
<evidence type="ECO:0000259" key="3">
    <source>
        <dbReference type="PROSITE" id="PS51399"/>
    </source>
</evidence>
<name>A0AAN9THH7_9HEMI</name>
<protein>
    <submittedName>
        <fullName evidence="4">Uncharacterized protein</fullName>
    </submittedName>
</protein>
<dbReference type="Pfam" id="PF00789">
    <property type="entry name" value="UBX"/>
    <property type="match status" value="1"/>
</dbReference>
<dbReference type="Pfam" id="PF08059">
    <property type="entry name" value="SEP"/>
    <property type="match status" value="1"/>
</dbReference>
<dbReference type="GO" id="GO:0043161">
    <property type="term" value="P:proteasome-mediated ubiquitin-dependent protein catabolic process"/>
    <property type="evidence" value="ECO:0007669"/>
    <property type="project" value="TreeGrafter"/>
</dbReference>